<proteinExistence type="predicted"/>
<dbReference type="Gene3D" id="3.40.50.300">
    <property type="entry name" value="P-loop containing nucleotide triphosphate hydrolases"/>
    <property type="match status" value="1"/>
</dbReference>
<dbReference type="SUPFAM" id="SSF52540">
    <property type="entry name" value="P-loop containing nucleoside triphosphate hydrolases"/>
    <property type="match status" value="1"/>
</dbReference>
<organism evidence="2 3">
    <name type="scientific">Lactobacillus pasteurii DSM 23907 = CRBIP 24.76</name>
    <dbReference type="NCBI Taxonomy" id="1423790"/>
    <lineage>
        <taxon>Bacteria</taxon>
        <taxon>Bacillati</taxon>
        <taxon>Bacillota</taxon>
        <taxon>Bacilli</taxon>
        <taxon>Lactobacillales</taxon>
        <taxon>Lactobacillaceae</taxon>
        <taxon>Lactobacillus</taxon>
    </lineage>
</organism>
<sequence length="101" mass="11738">MQIKLETLEHQTEALAAIDKAFKGVDTRTDDADADYVYANPLIYQRYKDEANVDIKMETGTGKTYVYTRLMYELHKKYGLFKFIIVVPTPSIKEGTKKLYY</sequence>
<keyword evidence="3" id="KW-1185">Reference proteome</keyword>
<dbReference type="Pfam" id="PF04851">
    <property type="entry name" value="ResIII"/>
    <property type="match status" value="1"/>
</dbReference>
<accession>I7LBF4</accession>
<name>I7LBF4_9LACO</name>
<protein>
    <recommendedName>
        <fullName evidence="1">Helicase/UvrB N-terminal domain-containing protein</fullName>
    </recommendedName>
</protein>
<dbReference type="eggNOG" id="COG3587">
    <property type="taxonomic scope" value="Bacteria"/>
</dbReference>
<dbReference type="STRING" id="1423790.BN53_05435"/>
<reference evidence="2 3" key="1">
    <citation type="submission" date="2012-06" db="EMBL/GenBank/DDBJ databases">
        <title>Draft Genome Sequence of Lactobacillus pasteurii CRBIP 24.76T.</title>
        <authorList>
            <person name="Cousin S."/>
            <person name="Bouchier C."/>
            <person name="Loux V."/>
            <person name="Ma L."/>
            <person name="Creno S."/>
            <person name="Bizet C."/>
            <person name="Clermont D."/>
        </authorList>
    </citation>
    <scope>NUCLEOTIDE SEQUENCE [LARGE SCALE GENOMIC DNA]</scope>
    <source>
        <strain evidence="3">CRBIP 24.76T</strain>
    </source>
</reference>
<evidence type="ECO:0000313" key="3">
    <source>
        <dbReference type="Proteomes" id="UP000009311"/>
    </source>
</evidence>
<dbReference type="REBASE" id="70272">
    <property type="entry name" value="Lpa2476ORF5440P"/>
</dbReference>
<dbReference type="GO" id="GO:0003677">
    <property type="term" value="F:DNA binding"/>
    <property type="evidence" value="ECO:0007669"/>
    <property type="project" value="InterPro"/>
</dbReference>
<dbReference type="GO" id="GO:0016787">
    <property type="term" value="F:hydrolase activity"/>
    <property type="evidence" value="ECO:0007669"/>
    <property type="project" value="InterPro"/>
</dbReference>
<dbReference type="GO" id="GO:0005524">
    <property type="term" value="F:ATP binding"/>
    <property type="evidence" value="ECO:0007669"/>
    <property type="project" value="InterPro"/>
</dbReference>
<evidence type="ECO:0000259" key="1">
    <source>
        <dbReference type="Pfam" id="PF04851"/>
    </source>
</evidence>
<dbReference type="InterPro" id="IPR027417">
    <property type="entry name" value="P-loop_NTPase"/>
</dbReference>
<dbReference type="PATRIC" id="fig|1423790.3.peg.1494"/>
<feature type="domain" description="Helicase/UvrB N-terminal" evidence="1">
    <location>
        <begin position="5"/>
        <end position="98"/>
    </location>
</feature>
<dbReference type="InterPro" id="IPR006935">
    <property type="entry name" value="Helicase/UvrB_N"/>
</dbReference>
<dbReference type="EMBL" id="CAKD01000022">
    <property type="protein sequence ID" value="CCI85531.1"/>
    <property type="molecule type" value="Genomic_DNA"/>
</dbReference>
<evidence type="ECO:0000313" key="2">
    <source>
        <dbReference type="EMBL" id="CCI85531.1"/>
    </source>
</evidence>
<comment type="caution">
    <text evidence="2">The sequence shown here is derived from an EMBL/GenBank/DDBJ whole genome shotgun (WGS) entry which is preliminary data.</text>
</comment>
<gene>
    <name evidence="2" type="ORF">BN53_05435</name>
</gene>
<dbReference type="Proteomes" id="UP000009311">
    <property type="component" value="Unassembled WGS sequence"/>
</dbReference>
<dbReference type="AlphaFoldDB" id="I7LBF4"/>